<dbReference type="RefSeq" id="WP_130094477.1">
    <property type="nucleotide sequence ID" value="NZ_SETE01000006.1"/>
</dbReference>
<proteinExistence type="predicted"/>
<evidence type="ECO:0008006" key="3">
    <source>
        <dbReference type="Google" id="ProtNLM"/>
    </source>
</evidence>
<evidence type="ECO:0000313" key="1">
    <source>
        <dbReference type="EMBL" id="RYM32367.1"/>
    </source>
</evidence>
<keyword evidence="2" id="KW-1185">Reference proteome</keyword>
<gene>
    <name evidence="1" type="ORF">ERX46_13880</name>
</gene>
<sequence>MTKFIIGLGFILTIFTAFSQNFKYFETKRDYIYNALYIDSIGDTITNETLIIRIPDKRWIFQPWKQKSLIYIYETDIKGYKNYIDPNAIYQEMNEDYFKKHGEFRLVQKSTSGGLVSKRNGYFYMHPPRQNQYSMLFNAAHPIFVYSALENKNDTLSVTNQKVYGKGYFKQEYIYESIGNDKFLGDSITIYQVKVSSDLISKKKYVLEEVDFYSSTLEALFCMEYGFIKMHYKFKSGVRIEFDLVEVVEND</sequence>
<reference evidence="1 2" key="1">
    <citation type="submission" date="2019-02" db="EMBL/GenBank/DDBJ databases">
        <title>Genome sequence of the sea-ice species Brumimicrobium glaciale.</title>
        <authorList>
            <person name="Bowman J.P."/>
        </authorList>
    </citation>
    <scope>NUCLEOTIDE SEQUENCE [LARGE SCALE GENOMIC DNA]</scope>
    <source>
        <strain evidence="1 2">IC156</strain>
    </source>
</reference>
<evidence type="ECO:0000313" key="2">
    <source>
        <dbReference type="Proteomes" id="UP000293952"/>
    </source>
</evidence>
<dbReference type="OrthoDB" id="980385at2"/>
<dbReference type="EMBL" id="SETE01000006">
    <property type="protein sequence ID" value="RYM32367.1"/>
    <property type="molecule type" value="Genomic_DNA"/>
</dbReference>
<name>A0A4Q4KI94_9FLAO</name>
<organism evidence="1 2">
    <name type="scientific">Brumimicrobium glaciale</name>
    <dbReference type="NCBI Taxonomy" id="200475"/>
    <lineage>
        <taxon>Bacteria</taxon>
        <taxon>Pseudomonadati</taxon>
        <taxon>Bacteroidota</taxon>
        <taxon>Flavobacteriia</taxon>
        <taxon>Flavobacteriales</taxon>
        <taxon>Crocinitomicaceae</taxon>
        <taxon>Brumimicrobium</taxon>
    </lineage>
</organism>
<comment type="caution">
    <text evidence="1">The sequence shown here is derived from an EMBL/GenBank/DDBJ whole genome shotgun (WGS) entry which is preliminary data.</text>
</comment>
<dbReference type="AlphaFoldDB" id="A0A4Q4KI94"/>
<dbReference type="Proteomes" id="UP000293952">
    <property type="component" value="Unassembled WGS sequence"/>
</dbReference>
<accession>A0A4Q4KI94</accession>
<protein>
    <recommendedName>
        <fullName evidence="3">DUF3108 domain-containing protein</fullName>
    </recommendedName>
</protein>